<sequence length="42" mass="4399">MGLAVVRDLRELRAPASAEELAEFETDVLAGFVLARAAAGLV</sequence>
<evidence type="ECO:0000313" key="2">
    <source>
        <dbReference type="Proteomes" id="UP001180845"/>
    </source>
</evidence>
<keyword evidence="2" id="KW-1185">Reference proteome</keyword>
<dbReference type="EMBL" id="JAVDXW010000001">
    <property type="protein sequence ID" value="MDR7304445.1"/>
    <property type="molecule type" value="Genomic_DNA"/>
</dbReference>
<evidence type="ECO:0000313" key="1">
    <source>
        <dbReference type="EMBL" id="MDR7304445.1"/>
    </source>
</evidence>
<dbReference type="AlphaFoldDB" id="A0AAE3ZIT6"/>
<name>A0AAE3ZIT6_9ACTN</name>
<protein>
    <submittedName>
        <fullName evidence="1">Uncharacterized protein</fullName>
    </submittedName>
</protein>
<feature type="non-terminal residue" evidence="1">
    <location>
        <position position="42"/>
    </location>
</feature>
<proteinExistence type="predicted"/>
<gene>
    <name evidence="1" type="ORF">JOF55_004626</name>
</gene>
<organism evidence="1 2">
    <name type="scientific">Haloactinomyces albus</name>
    <dbReference type="NCBI Taxonomy" id="1352928"/>
    <lineage>
        <taxon>Bacteria</taxon>
        <taxon>Bacillati</taxon>
        <taxon>Actinomycetota</taxon>
        <taxon>Actinomycetes</taxon>
        <taxon>Actinopolysporales</taxon>
        <taxon>Actinopolysporaceae</taxon>
        <taxon>Haloactinomyces</taxon>
    </lineage>
</organism>
<accession>A0AAE3ZIT6</accession>
<dbReference type="Proteomes" id="UP001180845">
    <property type="component" value="Unassembled WGS sequence"/>
</dbReference>
<comment type="caution">
    <text evidence="1">The sequence shown here is derived from an EMBL/GenBank/DDBJ whole genome shotgun (WGS) entry which is preliminary data.</text>
</comment>
<reference evidence="1" key="1">
    <citation type="submission" date="2023-07" db="EMBL/GenBank/DDBJ databases">
        <title>Sequencing the genomes of 1000 actinobacteria strains.</title>
        <authorList>
            <person name="Klenk H.-P."/>
        </authorList>
    </citation>
    <scope>NUCLEOTIDE SEQUENCE</scope>
    <source>
        <strain evidence="1">DSM 45977</strain>
    </source>
</reference>